<reference evidence="2 3" key="1">
    <citation type="submission" date="2013-12" db="EMBL/GenBank/DDBJ databases">
        <title>Draft genome of the parsitic nematode Ancylostoma duodenale.</title>
        <authorList>
            <person name="Mitreva M."/>
        </authorList>
    </citation>
    <scope>NUCLEOTIDE SEQUENCE [LARGE SCALE GENOMIC DNA]</scope>
    <source>
        <strain evidence="2 3">Zhejiang</strain>
    </source>
</reference>
<dbReference type="AlphaFoldDB" id="A0A0C2CGI0"/>
<evidence type="ECO:0000313" key="2">
    <source>
        <dbReference type="EMBL" id="KIH48867.1"/>
    </source>
</evidence>
<evidence type="ECO:0000313" key="3">
    <source>
        <dbReference type="Proteomes" id="UP000054047"/>
    </source>
</evidence>
<keyword evidence="1" id="KW-0812">Transmembrane</keyword>
<keyword evidence="1" id="KW-1133">Transmembrane helix</keyword>
<keyword evidence="1" id="KW-0472">Membrane</keyword>
<dbReference type="Proteomes" id="UP000054047">
    <property type="component" value="Unassembled WGS sequence"/>
</dbReference>
<proteinExistence type="predicted"/>
<organism evidence="2 3">
    <name type="scientific">Ancylostoma duodenale</name>
    <dbReference type="NCBI Taxonomy" id="51022"/>
    <lineage>
        <taxon>Eukaryota</taxon>
        <taxon>Metazoa</taxon>
        <taxon>Ecdysozoa</taxon>
        <taxon>Nematoda</taxon>
        <taxon>Chromadorea</taxon>
        <taxon>Rhabditida</taxon>
        <taxon>Rhabditina</taxon>
        <taxon>Rhabditomorpha</taxon>
        <taxon>Strongyloidea</taxon>
        <taxon>Ancylostomatidae</taxon>
        <taxon>Ancylostomatinae</taxon>
        <taxon>Ancylostoma</taxon>
    </lineage>
</organism>
<gene>
    <name evidence="2" type="ORF">ANCDUO_21060</name>
</gene>
<feature type="transmembrane region" description="Helical" evidence="1">
    <location>
        <begin position="28"/>
        <end position="50"/>
    </location>
</feature>
<accession>A0A0C2CGI0</accession>
<name>A0A0C2CGI0_9BILA</name>
<keyword evidence="3" id="KW-1185">Reference proteome</keyword>
<feature type="non-terminal residue" evidence="2">
    <location>
        <position position="108"/>
    </location>
</feature>
<sequence length="108" mass="12602">MERLSNALGSQNVRKHWLKQFEFLRIRFGYLISCCLTMLMATTSFHSIQMSWSNTLEKCCGCHLPYTNRVASSMLNTSHLMSKFVLLLLDHGRSRKKRCKFPITWVNA</sequence>
<dbReference type="EMBL" id="KN756447">
    <property type="protein sequence ID" value="KIH48867.1"/>
    <property type="molecule type" value="Genomic_DNA"/>
</dbReference>
<protein>
    <submittedName>
        <fullName evidence="2">Uncharacterized protein</fullName>
    </submittedName>
</protein>
<evidence type="ECO:0000256" key="1">
    <source>
        <dbReference type="SAM" id="Phobius"/>
    </source>
</evidence>